<evidence type="ECO:0000256" key="1">
    <source>
        <dbReference type="ARBA" id="ARBA00008791"/>
    </source>
</evidence>
<protein>
    <submittedName>
        <fullName evidence="3">Universal stress protein</fullName>
    </submittedName>
</protein>
<name>A0A9D2ZUS3_9BACT</name>
<comment type="caution">
    <text evidence="3">The sequence shown here is derived from an EMBL/GenBank/DDBJ whole genome shotgun (WGS) entry which is preliminary data.</text>
</comment>
<dbReference type="Gene3D" id="3.40.50.12370">
    <property type="match status" value="1"/>
</dbReference>
<reference evidence="3" key="1">
    <citation type="journal article" date="2021" name="PeerJ">
        <title>Extensive microbial diversity within the chicken gut microbiome revealed by metagenomics and culture.</title>
        <authorList>
            <person name="Gilroy R."/>
            <person name="Ravi A."/>
            <person name="Getino M."/>
            <person name="Pursley I."/>
            <person name="Horton D.L."/>
            <person name="Alikhan N.F."/>
            <person name="Baker D."/>
            <person name="Gharbi K."/>
            <person name="Hall N."/>
            <person name="Watson M."/>
            <person name="Adriaenssens E.M."/>
            <person name="Foster-Nyarko E."/>
            <person name="Jarju S."/>
            <person name="Secka A."/>
            <person name="Antonio M."/>
            <person name="Oren A."/>
            <person name="Chaudhuri R.R."/>
            <person name="La Ragione R."/>
            <person name="Hildebrand F."/>
            <person name="Pallen M.J."/>
        </authorList>
    </citation>
    <scope>NUCLEOTIDE SEQUENCE</scope>
    <source>
        <strain evidence="3">MalCec1-1739</strain>
    </source>
</reference>
<dbReference type="Pfam" id="PF00582">
    <property type="entry name" value="Usp"/>
    <property type="match status" value="1"/>
</dbReference>
<dbReference type="PRINTS" id="PR01438">
    <property type="entry name" value="UNVRSLSTRESS"/>
</dbReference>
<dbReference type="PANTHER" id="PTHR46268:SF6">
    <property type="entry name" value="UNIVERSAL STRESS PROTEIN UP12"/>
    <property type="match status" value="1"/>
</dbReference>
<dbReference type="Proteomes" id="UP000787625">
    <property type="component" value="Unassembled WGS sequence"/>
</dbReference>
<evidence type="ECO:0000313" key="3">
    <source>
        <dbReference type="EMBL" id="HJD53453.1"/>
    </source>
</evidence>
<dbReference type="InterPro" id="IPR006015">
    <property type="entry name" value="Universal_stress_UspA"/>
</dbReference>
<sequence length="360" mass="40078">MKDELVTLITLTYAKAQVLKSVLESEGIMSELYNVNIIQPFVSSGVKVCVNAKDVEKAMAIIEAGKWLKDTPDVPKTVLVPVDFSDYSLRACYFAFDYAAAAGAHLVLFHVYFPPVYSSMFPSENDVNSIEEYQMALTSVNERMATLVETLNAKVKAGELPAISFESKIYEGVAEEEIIHYASRKEPLMIVMGTRGKGGNGRIVGGVTEEVIERSNTTVVAIPQGLSESRLGSLHKVAFLTNLDRRDLISFDSLYEIVKVNKTAVTLLHVDDSDNRDWKNVKISGLRDFFSSKYPDIHFDTAILPYDESLQGLNTYIAENGVDAISLARYRRSLLSRIVNPSFSKKLLLDLNKPLIVFNK</sequence>
<feature type="domain" description="UspA" evidence="2">
    <location>
        <begin position="76"/>
        <end position="223"/>
    </location>
</feature>
<evidence type="ECO:0000313" key="4">
    <source>
        <dbReference type="Proteomes" id="UP000787625"/>
    </source>
</evidence>
<dbReference type="InterPro" id="IPR006016">
    <property type="entry name" value="UspA"/>
</dbReference>
<accession>A0A9D2ZUS3</accession>
<dbReference type="AlphaFoldDB" id="A0A9D2ZUS3"/>
<evidence type="ECO:0000259" key="2">
    <source>
        <dbReference type="Pfam" id="PF00582"/>
    </source>
</evidence>
<dbReference type="CDD" id="cd00293">
    <property type="entry name" value="USP-like"/>
    <property type="match status" value="1"/>
</dbReference>
<dbReference type="PANTHER" id="PTHR46268">
    <property type="entry name" value="STRESS RESPONSE PROTEIN NHAX"/>
    <property type="match status" value="1"/>
</dbReference>
<proteinExistence type="inferred from homology"/>
<comment type="similarity">
    <text evidence="1">Belongs to the universal stress protein A family.</text>
</comment>
<dbReference type="EMBL" id="DWUP01000163">
    <property type="protein sequence ID" value="HJD53453.1"/>
    <property type="molecule type" value="Genomic_DNA"/>
</dbReference>
<gene>
    <name evidence="3" type="ORF">IAA93_07005</name>
</gene>
<reference evidence="3" key="2">
    <citation type="submission" date="2021-04" db="EMBL/GenBank/DDBJ databases">
        <authorList>
            <person name="Gilroy R."/>
        </authorList>
    </citation>
    <scope>NUCLEOTIDE SEQUENCE</scope>
    <source>
        <strain evidence="3">MalCec1-1739</strain>
    </source>
</reference>
<organism evidence="3 4">
    <name type="scientific">Candidatus Avibacteroides avistercoris</name>
    <dbReference type="NCBI Taxonomy" id="2840690"/>
    <lineage>
        <taxon>Bacteria</taxon>
        <taxon>Pseudomonadati</taxon>
        <taxon>Bacteroidota</taxon>
        <taxon>Bacteroidia</taxon>
        <taxon>Bacteroidales</taxon>
        <taxon>Bacteroidaceae</taxon>
        <taxon>Bacteroidaceae incertae sedis</taxon>
        <taxon>Candidatus Avibacteroides</taxon>
    </lineage>
</organism>
<dbReference type="SUPFAM" id="SSF52402">
    <property type="entry name" value="Adenine nucleotide alpha hydrolases-like"/>
    <property type="match status" value="2"/>
</dbReference>